<dbReference type="AlphaFoldDB" id="C4V3H7"/>
<name>C4V3H7_9FIRM</name>
<keyword evidence="16" id="KW-1185">Reference proteome</keyword>
<feature type="transmembrane region" description="Helical" evidence="14">
    <location>
        <begin position="462"/>
        <end position="481"/>
    </location>
</feature>
<evidence type="ECO:0000256" key="8">
    <source>
        <dbReference type="ARBA" id="ARBA00023053"/>
    </source>
</evidence>
<accession>C4V3H7</accession>
<feature type="transmembrane region" description="Helical" evidence="14">
    <location>
        <begin position="167"/>
        <end position="190"/>
    </location>
</feature>
<evidence type="ECO:0000256" key="12">
    <source>
        <dbReference type="ARBA" id="ARBA00033708"/>
    </source>
</evidence>
<keyword evidence="4 14" id="KW-1003">Cell membrane</keyword>
<comment type="catalytic activity">
    <reaction evidence="12">
        <text>L-proline(in) + Na(+)(in) = L-proline(out) + Na(+)(out)</text>
        <dbReference type="Rhea" id="RHEA:28967"/>
        <dbReference type="ChEBI" id="CHEBI:29101"/>
        <dbReference type="ChEBI" id="CHEBI:60039"/>
    </reaction>
</comment>
<keyword evidence="8 14" id="KW-0915">Sodium</keyword>
<comment type="function">
    <text evidence="14">Catalyzes the sodium-dependent uptake of extracellular L-proline.</text>
</comment>
<reference evidence="15 16" key="1">
    <citation type="submission" date="2009-04" db="EMBL/GenBank/DDBJ databases">
        <authorList>
            <person name="Qin X."/>
            <person name="Bachman B."/>
            <person name="Battles P."/>
            <person name="Bell A."/>
            <person name="Bess C."/>
            <person name="Bickham C."/>
            <person name="Chaboub L."/>
            <person name="Chen D."/>
            <person name="Coyle M."/>
            <person name="Deiros D.R."/>
            <person name="Dinh H."/>
            <person name="Forbes L."/>
            <person name="Fowler G."/>
            <person name="Francisco L."/>
            <person name="Fu Q."/>
            <person name="Gubbala S."/>
            <person name="Hale W."/>
            <person name="Han Y."/>
            <person name="Hemphill L."/>
            <person name="Highlander S.K."/>
            <person name="Hirani K."/>
            <person name="Hogues M."/>
            <person name="Jackson L."/>
            <person name="Jakkamsetti A."/>
            <person name="Javaid M."/>
            <person name="Jiang H."/>
            <person name="Korchina V."/>
            <person name="Kovar C."/>
            <person name="Lara F."/>
            <person name="Lee S."/>
            <person name="Mata R."/>
            <person name="Mathew T."/>
            <person name="Moen C."/>
            <person name="Morales K."/>
            <person name="Munidasa M."/>
            <person name="Nazareth L."/>
            <person name="Ngo R."/>
            <person name="Nguyen L."/>
            <person name="Okwuonu G."/>
            <person name="Ongeri F."/>
            <person name="Patil S."/>
            <person name="Petrosino J."/>
            <person name="Pham C."/>
            <person name="Pham P."/>
            <person name="Pu L.-L."/>
            <person name="Puazo M."/>
            <person name="Raj R."/>
            <person name="Reid J."/>
            <person name="Rouhana J."/>
            <person name="Saada N."/>
            <person name="Shang Y."/>
            <person name="Simmons D."/>
            <person name="Thornton R."/>
            <person name="Warren J."/>
            <person name="Weissenberger G."/>
            <person name="Zhang J."/>
            <person name="Zhang L."/>
            <person name="Zhou C."/>
            <person name="Zhu D."/>
            <person name="Muzny D."/>
            <person name="Worley K."/>
            <person name="Gibbs R."/>
        </authorList>
    </citation>
    <scope>NUCLEOTIDE SEQUENCE [LARGE SCALE GENOMIC DNA]</scope>
    <source>
        <strain evidence="15 16">ATCC 43531</strain>
    </source>
</reference>
<dbReference type="InterPro" id="IPR038377">
    <property type="entry name" value="Na/Glc_symporter_sf"/>
</dbReference>
<dbReference type="PROSITE" id="PS50283">
    <property type="entry name" value="NA_SOLUT_SYMP_3"/>
    <property type="match status" value="1"/>
</dbReference>
<feature type="transmembrane region" description="Helical" evidence="14">
    <location>
        <begin position="247"/>
        <end position="268"/>
    </location>
</feature>
<dbReference type="Proteomes" id="UP000005309">
    <property type="component" value="Unassembled WGS sequence"/>
</dbReference>
<keyword evidence="6 14" id="KW-0769">Symport</keyword>
<evidence type="ECO:0000256" key="6">
    <source>
        <dbReference type="ARBA" id="ARBA00022847"/>
    </source>
</evidence>
<keyword evidence="10 14" id="KW-0472">Membrane</keyword>
<proteinExistence type="inferred from homology"/>
<dbReference type="STRING" id="638302.HMPREF0908_1071"/>
<dbReference type="GO" id="GO:0005298">
    <property type="term" value="F:proline:sodium symporter activity"/>
    <property type="evidence" value="ECO:0007669"/>
    <property type="project" value="UniProtKB-UniRule"/>
</dbReference>
<evidence type="ECO:0000313" key="15">
    <source>
        <dbReference type="EMBL" id="EEQ48591.1"/>
    </source>
</evidence>
<organism evidence="15 16">
    <name type="scientific">Selenomonas flueggei ATCC 43531</name>
    <dbReference type="NCBI Taxonomy" id="638302"/>
    <lineage>
        <taxon>Bacteria</taxon>
        <taxon>Bacillati</taxon>
        <taxon>Bacillota</taxon>
        <taxon>Negativicutes</taxon>
        <taxon>Selenomonadales</taxon>
        <taxon>Selenomonadaceae</taxon>
        <taxon>Selenomonas</taxon>
    </lineage>
</organism>
<dbReference type="Gene3D" id="1.20.1730.10">
    <property type="entry name" value="Sodium/glucose cotransporter"/>
    <property type="match status" value="1"/>
</dbReference>
<evidence type="ECO:0000256" key="11">
    <source>
        <dbReference type="ARBA" id="ARBA00023201"/>
    </source>
</evidence>
<dbReference type="NCBIfam" id="TIGR00813">
    <property type="entry name" value="sss"/>
    <property type="match status" value="1"/>
</dbReference>
<dbReference type="InterPro" id="IPR001734">
    <property type="entry name" value="Na/solute_symporter"/>
</dbReference>
<dbReference type="eggNOG" id="COG0591">
    <property type="taxonomic scope" value="Bacteria"/>
</dbReference>
<dbReference type="InterPro" id="IPR050277">
    <property type="entry name" value="Sodium:Solute_Symporter"/>
</dbReference>
<feature type="transmembrane region" description="Helical" evidence="14">
    <location>
        <begin position="328"/>
        <end position="357"/>
    </location>
</feature>
<feature type="transmembrane region" description="Helical" evidence="14">
    <location>
        <begin position="289"/>
        <end position="308"/>
    </location>
</feature>
<evidence type="ECO:0000256" key="4">
    <source>
        <dbReference type="ARBA" id="ARBA00022475"/>
    </source>
</evidence>
<comment type="caution">
    <text evidence="15">The sequence shown here is derived from an EMBL/GenBank/DDBJ whole genome shotgun (WGS) entry which is preliminary data.</text>
</comment>
<evidence type="ECO:0000256" key="13">
    <source>
        <dbReference type="RuleBase" id="RU362091"/>
    </source>
</evidence>
<feature type="transmembrane region" description="Helical" evidence="14">
    <location>
        <begin position="12"/>
        <end position="33"/>
    </location>
</feature>
<protein>
    <recommendedName>
        <fullName evidence="14">Sodium/proline symporter</fullName>
    </recommendedName>
    <alternativeName>
        <fullName evidence="14">Proline permease</fullName>
    </alternativeName>
</protein>
<dbReference type="PANTHER" id="PTHR48086">
    <property type="entry name" value="SODIUM/PROLINE SYMPORTER-RELATED"/>
    <property type="match status" value="1"/>
</dbReference>
<dbReference type="Pfam" id="PF00474">
    <property type="entry name" value="SSF"/>
    <property type="match status" value="1"/>
</dbReference>
<keyword evidence="3 14" id="KW-0813">Transport</keyword>
<feature type="transmembrane region" description="Helical" evidence="14">
    <location>
        <begin position="436"/>
        <end position="456"/>
    </location>
</feature>
<dbReference type="GO" id="GO:0015824">
    <property type="term" value="P:proline transport"/>
    <property type="evidence" value="ECO:0007669"/>
    <property type="project" value="UniProtKB-UniRule"/>
</dbReference>
<dbReference type="InterPro" id="IPR011851">
    <property type="entry name" value="Na/Pro_symporter"/>
</dbReference>
<keyword evidence="5 14" id="KW-0812">Transmembrane</keyword>
<evidence type="ECO:0000256" key="5">
    <source>
        <dbReference type="ARBA" id="ARBA00022692"/>
    </source>
</evidence>
<feature type="transmembrane region" description="Helical" evidence="14">
    <location>
        <begin position="202"/>
        <end position="227"/>
    </location>
</feature>
<keyword evidence="11 14" id="KW-0739">Sodium transport</keyword>
<feature type="transmembrane region" description="Helical" evidence="14">
    <location>
        <begin position="410"/>
        <end position="429"/>
    </location>
</feature>
<dbReference type="GO" id="GO:0005886">
    <property type="term" value="C:plasma membrane"/>
    <property type="evidence" value="ECO:0007669"/>
    <property type="project" value="UniProtKB-SubCell"/>
</dbReference>
<evidence type="ECO:0000256" key="2">
    <source>
        <dbReference type="ARBA" id="ARBA00006434"/>
    </source>
</evidence>
<feature type="transmembrane region" description="Helical" evidence="14">
    <location>
        <begin position="134"/>
        <end position="155"/>
    </location>
</feature>
<dbReference type="HOGENOM" id="CLU_018808_15_2_9"/>
<evidence type="ECO:0000256" key="10">
    <source>
        <dbReference type="ARBA" id="ARBA00023136"/>
    </source>
</evidence>
<evidence type="ECO:0000256" key="14">
    <source>
        <dbReference type="RuleBase" id="RU366012"/>
    </source>
</evidence>
<comment type="subcellular location">
    <subcellularLocation>
        <location evidence="1 14">Cell membrane</location>
        <topology evidence="1 14">Multi-pass membrane protein</topology>
    </subcellularLocation>
</comment>
<dbReference type="CDD" id="cd11475">
    <property type="entry name" value="SLC5sbd_PutP"/>
    <property type="match status" value="1"/>
</dbReference>
<sequence length="497" mass="53992">MQLGDLLLAERIEISAIFLVYMLIMMGIGVYYYRRTRNMSDYFLGNRKLGAWVTSMSAEASDMSGWMLMGLPGFAYVAGLNAGWIALGLALGTWANWQFVAARLRVYTELAQNSLTLPDFFENRFFAHSGALRVVPAIFILIFFILYTSSGFVAAGRLFEMIFQLPYLTALLLGAAVVVFYTLVGGFLAVSRTDFIQGAMMFFAILVVPVGAALMLGGFTATADLIYTQHPAFFSPLMKADGSTLGVIEFISLMGWGLGYFGQPHILVRFMAIRHADELPQATRIAMSWVVISLSAAILVGMVGAVYLEVPLLGTAAETVFLTMAGKLFPPIVAGLILAAVLAAIMSTASAQLLVAASAFAQDIYRRSFRPAAQQGELVWVSRLSVLVIAAAAIYLGLSPDNFILDMVAYAWAGFGAAFGPALLLCLFWRRTTARGVLAGIVTGGMTVLVWKQFAFFGLYEIVPGFLLALLAVCLVSWMDAEPPVAVTELFDRVNRQ</sequence>
<dbReference type="EMBL" id="ACLA01000014">
    <property type="protein sequence ID" value="EEQ48591.1"/>
    <property type="molecule type" value="Genomic_DNA"/>
</dbReference>
<evidence type="ECO:0000313" key="16">
    <source>
        <dbReference type="Proteomes" id="UP000005309"/>
    </source>
</evidence>
<evidence type="ECO:0000256" key="1">
    <source>
        <dbReference type="ARBA" id="ARBA00004651"/>
    </source>
</evidence>
<dbReference type="PANTHER" id="PTHR48086:SF3">
    <property type="entry name" value="SODIUM_PROLINE SYMPORTER"/>
    <property type="match status" value="1"/>
</dbReference>
<evidence type="ECO:0000256" key="3">
    <source>
        <dbReference type="ARBA" id="ARBA00022448"/>
    </source>
</evidence>
<keyword evidence="7 14" id="KW-1133">Transmembrane helix</keyword>
<gene>
    <name evidence="15" type="primary">putP</name>
    <name evidence="15" type="ORF">HMPREF0908_1071</name>
</gene>
<evidence type="ECO:0000256" key="9">
    <source>
        <dbReference type="ARBA" id="ARBA00023065"/>
    </source>
</evidence>
<evidence type="ECO:0000256" key="7">
    <source>
        <dbReference type="ARBA" id="ARBA00022989"/>
    </source>
</evidence>
<feature type="transmembrane region" description="Helical" evidence="14">
    <location>
        <begin position="378"/>
        <end position="398"/>
    </location>
</feature>
<dbReference type="GO" id="GO:0031402">
    <property type="term" value="F:sodium ion binding"/>
    <property type="evidence" value="ECO:0007669"/>
    <property type="project" value="UniProtKB-UniRule"/>
</dbReference>
<keyword evidence="9 14" id="KW-0406">Ion transport</keyword>
<keyword evidence="14" id="KW-0029">Amino-acid transport</keyword>
<dbReference type="NCBIfam" id="TIGR02121">
    <property type="entry name" value="Na_Pro_sym"/>
    <property type="match status" value="1"/>
</dbReference>
<feature type="transmembrane region" description="Helical" evidence="14">
    <location>
        <begin position="73"/>
        <end position="95"/>
    </location>
</feature>
<comment type="similarity">
    <text evidence="2 13">Belongs to the sodium:solute symporter (SSF) (TC 2.A.21) family.</text>
</comment>